<dbReference type="EMBL" id="FOZW01000010">
    <property type="protein sequence ID" value="SFT10279.1"/>
    <property type="molecule type" value="Genomic_DNA"/>
</dbReference>
<dbReference type="PANTHER" id="PTHR35006">
    <property type="entry name" value="GLYOXALASE FAMILY PROTEIN (AFU_ORTHOLOGUE AFUA_5G14830)"/>
    <property type="match status" value="1"/>
</dbReference>
<dbReference type="InterPro" id="IPR029068">
    <property type="entry name" value="Glyas_Bleomycin-R_OHBP_Dase"/>
</dbReference>
<keyword evidence="2" id="KW-0223">Dioxygenase</keyword>
<dbReference type="PANTHER" id="PTHR35006:SF2">
    <property type="entry name" value="GLYOXALASE FAMILY PROTEIN (AFU_ORTHOLOGUE AFUA_5G14830)"/>
    <property type="match status" value="1"/>
</dbReference>
<gene>
    <name evidence="2" type="ORF">SAMN04488050_11098</name>
</gene>
<dbReference type="Pfam" id="PF00903">
    <property type="entry name" value="Glyoxalase"/>
    <property type="match status" value="1"/>
</dbReference>
<proteinExistence type="predicted"/>
<protein>
    <submittedName>
        <fullName evidence="2">Catechol 2,3-dioxygenase</fullName>
    </submittedName>
</protein>
<evidence type="ECO:0000259" key="1">
    <source>
        <dbReference type="PROSITE" id="PS51819"/>
    </source>
</evidence>
<dbReference type="PROSITE" id="PS51819">
    <property type="entry name" value="VOC"/>
    <property type="match status" value="1"/>
</dbReference>
<dbReference type="InterPro" id="IPR004360">
    <property type="entry name" value="Glyas_Fos-R_dOase_dom"/>
</dbReference>
<dbReference type="Proteomes" id="UP000199392">
    <property type="component" value="Unassembled WGS sequence"/>
</dbReference>
<reference evidence="3" key="1">
    <citation type="submission" date="2016-10" db="EMBL/GenBank/DDBJ databases">
        <authorList>
            <person name="Varghese N."/>
            <person name="Submissions S."/>
        </authorList>
    </citation>
    <scope>NUCLEOTIDE SEQUENCE [LARGE SCALE GENOMIC DNA]</scope>
    <source>
        <strain evidence="3">DSM 26894</strain>
    </source>
</reference>
<evidence type="ECO:0000313" key="3">
    <source>
        <dbReference type="Proteomes" id="UP000199392"/>
    </source>
</evidence>
<dbReference type="OrthoDB" id="9807407at2"/>
<dbReference type="Gene3D" id="3.10.180.10">
    <property type="entry name" value="2,3-Dihydroxybiphenyl 1,2-Dioxygenase, domain 1"/>
    <property type="match status" value="1"/>
</dbReference>
<dbReference type="STRING" id="311180.SAMN04488050_11098"/>
<dbReference type="AlphaFoldDB" id="A0A1I6V9D2"/>
<feature type="domain" description="VOC" evidence="1">
    <location>
        <begin position="1"/>
        <end position="125"/>
    </location>
</feature>
<evidence type="ECO:0000313" key="2">
    <source>
        <dbReference type="EMBL" id="SFT10279.1"/>
    </source>
</evidence>
<keyword evidence="2" id="KW-0560">Oxidoreductase</keyword>
<sequence length="131" mass="14147">MLDHMSIAVSDMARSLSFYRHALAPLGITQLMARGDDGDGTPSHVGFGTDFKPFFWIGAGEPVRGSIHIAFTAASPEVVDRFYAAALEAGGRDNGKPGLRPEYHAGYYGAFVLDPDGCNIEAVHHDFSAYR</sequence>
<name>A0A1I6V9D2_9RHOB</name>
<keyword evidence="3" id="KW-1185">Reference proteome</keyword>
<dbReference type="GO" id="GO:0051213">
    <property type="term" value="F:dioxygenase activity"/>
    <property type="evidence" value="ECO:0007669"/>
    <property type="project" value="UniProtKB-KW"/>
</dbReference>
<dbReference type="InterPro" id="IPR037523">
    <property type="entry name" value="VOC_core"/>
</dbReference>
<dbReference type="SUPFAM" id="SSF54593">
    <property type="entry name" value="Glyoxalase/Bleomycin resistance protein/Dihydroxybiphenyl dioxygenase"/>
    <property type="match status" value="1"/>
</dbReference>
<accession>A0A1I6V9D2</accession>
<organism evidence="2 3">
    <name type="scientific">Alloyangia pacifica</name>
    <dbReference type="NCBI Taxonomy" id="311180"/>
    <lineage>
        <taxon>Bacteria</taxon>
        <taxon>Pseudomonadati</taxon>
        <taxon>Pseudomonadota</taxon>
        <taxon>Alphaproteobacteria</taxon>
        <taxon>Rhodobacterales</taxon>
        <taxon>Roseobacteraceae</taxon>
        <taxon>Alloyangia</taxon>
    </lineage>
</organism>
<dbReference type="CDD" id="cd07262">
    <property type="entry name" value="VOC_like"/>
    <property type="match status" value="1"/>
</dbReference>